<dbReference type="OrthoDB" id="8908564at2"/>
<evidence type="ECO:0000313" key="1">
    <source>
        <dbReference type="EMBL" id="QDQ26707.1"/>
    </source>
</evidence>
<dbReference type="AlphaFoldDB" id="A0A516SEX3"/>
<dbReference type="EMBL" id="CP041730">
    <property type="protein sequence ID" value="QDQ26707.1"/>
    <property type="molecule type" value="Genomic_DNA"/>
</dbReference>
<dbReference type="KEGG" id="cari:FNU76_10210"/>
<organism evidence="1 2">
    <name type="scientific">Chitinimonas arctica</name>
    <dbReference type="NCBI Taxonomy" id="2594795"/>
    <lineage>
        <taxon>Bacteria</taxon>
        <taxon>Pseudomonadati</taxon>
        <taxon>Pseudomonadota</taxon>
        <taxon>Betaproteobacteria</taxon>
        <taxon>Neisseriales</taxon>
        <taxon>Chitinibacteraceae</taxon>
        <taxon>Chitinimonas</taxon>
    </lineage>
</organism>
<dbReference type="InterPro" id="IPR011231">
    <property type="entry name" value="Phage_VT1-Sakai_H0018"/>
</dbReference>
<dbReference type="Pfam" id="PF09956">
    <property type="entry name" value="Phage_cement_2"/>
    <property type="match status" value="1"/>
</dbReference>
<dbReference type="Proteomes" id="UP000317550">
    <property type="component" value="Chromosome"/>
</dbReference>
<keyword evidence="2" id="KW-1185">Reference proteome</keyword>
<gene>
    <name evidence="1" type="ORF">FNU76_10210</name>
</gene>
<sequence length="108" mass="10913">MAKNFIQPGEVMDYLATANLVSGAGVLVGQRLGVALKDIPNGTSGPVQVTGVWSLPKLATDTFVAGAIAYWDDTAKRLTATAASNTVAGYAFKAGASGAATLAIKLNA</sequence>
<evidence type="ECO:0000313" key="2">
    <source>
        <dbReference type="Proteomes" id="UP000317550"/>
    </source>
</evidence>
<protein>
    <submittedName>
        <fullName evidence="1">DUF2190 family protein</fullName>
    </submittedName>
</protein>
<accession>A0A516SEX3</accession>
<name>A0A516SEX3_9NEIS</name>
<dbReference type="RefSeq" id="WP_144278101.1">
    <property type="nucleotide sequence ID" value="NZ_CP041730.1"/>
</dbReference>
<proteinExistence type="predicted"/>
<reference evidence="2" key="1">
    <citation type="submission" date="2019-07" db="EMBL/GenBank/DDBJ databases">
        <title>Chitinimonas sp. nov., isolated from Ny-Alesund, arctica soil.</title>
        <authorList>
            <person name="Xu Q."/>
            <person name="Peng F."/>
        </authorList>
    </citation>
    <scope>NUCLEOTIDE SEQUENCE [LARGE SCALE GENOMIC DNA]</scope>
    <source>
        <strain evidence="2">R3-44</strain>
    </source>
</reference>
<dbReference type="PIRSF" id="PIRSF030771">
    <property type="entry name" value="UCP030771"/>
    <property type="match status" value="1"/>
</dbReference>